<name>A0A2I6PFB6_9CAUD</name>
<evidence type="ECO:0000313" key="1">
    <source>
        <dbReference type="EMBL" id="AUM58420.1"/>
    </source>
</evidence>
<reference evidence="1 2" key="1">
    <citation type="submission" date="2017-12" db="EMBL/GenBank/DDBJ databases">
        <title>Complete genome sequence and characterization of bacteriophage phiP4-3 infecting Proteus pennea.</title>
        <authorList>
            <person name="He Y."/>
            <person name="Yang H."/>
        </authorList>
    </citation>
    <scope>NUCLEOTIDE SEQUENCE [LARGE SCALE GENOMIC DNA]</scope>
</reference>
<evidence type="ECO:0000313" key="2">
    <source>
        <dbReference type="Proteomes" id="UP000240538"/>
    </source>
</evidence>
<gene>
    <name evidence="1" type="ORF">phiP43_062</name>
</gene>
<dbReference type="Proteomes" id="UP000240538">
    <property type="component" value="Segment"/>
</dbReference>
<protein>
    <submittedName>
        <fullName evidence="1">Uncharacterized protein</fullName>
    </submittedName>
</protein>
<proteinExistence type="predicted"/>
<dbReference type="EMBL" id="MG696114">
    <property type="protein sequence ID" value="AUM58420.1"/>
    <property type="molecule type" value="Genomic_DNA"/>
</dbReference>
<accession>A0A2I6PFB6</accession>
<sequence>MTELDINIELAKSLGYEYTVENQGFKLFVYINGLKFDPCNNINQAWVLMLDHDISVTKTSNDTFIGLHCLGSRYNNFDNENLCCDDWVEDKKPLVAAMKTILKIRS</sequence>
<keyword evidence="2" id="KW-1185">Reference proteome</keyword>
<organism evidence="1 2">
    <name type="scientific">Proteus phage phiP4-3</name>
    <dbReference type="NCBI Taxonomy" id="2065203"/>
    <lineage>
        <taxon>Viruses</taxon>
        <taxon>Duplodnaviria</taxon>
        <taxon>Heunggongvirae</taxon>
        <taxon>Uroviricota</taxon>
        <taxon>Caudoviricetes</taxon>
        <taxon>Pantevenvirales</taxon>
        <taxon>Straboviridae</taxon>
        <taxon>Bragavirus</taxon>
        <taxon>Bragavirus p43</taxon>
    </lineage>
</organism>